<reference evidence="11 12" key="1">
    <citation type="submission" date="2017-02" db="EMBL/GenBank/DDBJ databases">
        <authorList>
            <person name="Peterson S.W."/>
        </authorList>
    </citation>
    <scope>NUCLEOTIDE SEQUENCE [LARGE SCALE GENOMIC DNA]</scope>
    <source>
        <strain evidence="11 12">LSP_Lj1</strain>
    </source>
</reference>
<evidence type="ECO:0000259" key="9">
    <source>
        <dbReference type="PROSITE" id="PS51096"/>
    </source>
</evidence>
<comment type="similarity">
    <text evidence="4">Belongs to the PEP-utilizing enzyme family.</text>
</comment>
<dbReference type="GO" id="GO:0016020">
    <property type="term" value="C:membrane"/>
    <property type="evidence" value="ECO:0007669"/>
    <property type="project" value="InterPro"/>
</dbReference>
<evidence type="ECO:0000256" key="7">
    <source>
        <dbReference type="ARBA" id="ARBA00022679"/>
    </source>
</evidence>
<dbReference type="InterPro" id="IPR035895">
    <property type="entry name" value="HPr-like_sf"/>
</dbReference>
<dbReference type="InterPro" id="IPR039643">
    <property type="entry name" value="DhaM"/>
</dbReference>
<evidence type="ECO:0000256" key="8">
    <source>
        <dbReference type="ARBA" id="ARBA00046577"/>
    </source>
</evidence>
<dbReference type="SUPFAM" id="SSF47831">
    <property type="entry name" value="Enzyme I of the PEP:sugar phosphotransferase system HPr-binding (sub)domain"/>
    <property type="match status" value="1"/>
</dbReference>
<dbReference type="InterPro" id="IPR036637">
    <property type="entry name" value="Phosphohistidine_dom_sf"/>
</dbReference>
<dbReference type="InterPro" id="IPR036662">
    <property type="entry name" value="PTS_EIIA_man-typ_sf"/>
</dbReference>
<dbReference type="GO" id="GO:0009401">
    <property type="term" value="P:phosphoenolpyruvate-dependent sugar phosphotransferase system"/>
    <property type="evidence" value="ECO:0007669"/>
    <property type="project" value="InterPro"/>
</dbReference>
<dbReference type="Proteomes" id="UP000188342">
    <property type="component" value="Unassembled WGS sequence"/>
</dbReference>
<evidence type="ECO:0000256" key="5">
    <source>
        <dbReference type="ARBA" id="ARBA00012095"/>
    </source>
</evidence>
<dbReference type="SUPFAM" id="SSF52009">
    <property type="entry name" value="Phosphohistidine domain"/>
    <property type="match status" value="1"/>
</dbReference>
<accession>A0A1R4J267</accession>
<dbReference type="Pfam" id="PF05524">
    <property type="entry name" value="PEP-utilisers_N"/>
    <property type="match status" value="1"/>
</dbReference>
<proteinExistence type="inferred from homology"/>
<comment type="function">
    <text evidence="3">General (non sugar-specific) component of the phosphoenolpyruvate-dependent sugar phosphotransferase system (sugar PTS). This major carbohydrate active-transport system catalyzes the phosphorylation of incoming sugar substrates concomitantly with their translocation across the cell membrane. The phosphoryl group from phosphoenolpyruvate (PEP) is transferred to the phosphoryl carrier protein HPr by enzyme I. Phospho-HPr then transfers it to the PTS EIIA domain.</text>
</comment>
<dbReference type="SUPFAM" id="SSF53062">
    <property type="entry name" value="PTS system fructose IIA component-like"/>
    <property type="match status" value="1"/>
</dbReference>
<organism evidence="11 12">
    <name type="scientific">Luteococcus japonicus LSP_Lj1</name>
    <dbReference type="NCBI Taxonomy" id="1255658"/>
    <lineage>
        <taxon>Bacteria</taxon>
        <taxon>Bacillati</taxon>
        <taxon>Actinomycetota</taxon>
        <taxon>Actinomycetes</taxon>
        <taxon>Propionibacteriales</taxon>
        <taxon>Propionibacteriaceae</taxon>
        <taxon>Luteococcus</taxon>
    </lineage>
</organism>
<dbReference type="InterPro" id="IPR001020">
    <property type="entry name" value="PTS_HPr_His_P_site"/>
</dbReference>
<gene>
    <name evidence="11" type="ORF">FM114_05095</name>
</gene>
<evidence type="ECO:0000313" key="12">
    <source>
        <dbReference type="Proteomes" id="UP000188342"/>
    </source>
</evidence>
<dbReference type="Pfam" id="PF03610">
    <property type="entry name" value="EIIA-man"/>
    <property type="match status" value="1"/>
</dbReference>
<dbReference type="InterPro" id="IPR004701">
    <property type="entry name" value="PTS_EIIA_man-typ"/>
</dbReference>
<dbReference type="Gene3D" id="1.10.274.10">
    <property type="entry name" value="PtsI, HPr-binding domain"/>
    <property type="match status" value="1"/>
</dbReference>
<dbReference type="PRINTS" id="PR00107">
    <property type="entry name" value="PHOSPHOCPHPR"/>
</dbReference>
<dbReference type="EC" id="2.7.1.121" evidence="5"/>
<dbReference type="SUPFAM" id="SSF55594">
    <property type="entry name" value="HPr-like"/>
    <property type="match status" value="1"/>
</dbReference>
<dbReference type="CDD" id="cd00367">
    <property type="entry name" value="PTS-HPr_like"/>
    <property type="match status" value="1"/>
</dbReference>
<dbReference type="AlphaFoldDB" id="A0A1R4J267"/>
<evidence type="ECO:0000256" key="3">
    <source>
        <dbReference type="ARBA" id="ARBA00003681"/>
    </source>
</evidence>
<name>A0A1R4J267_9ACTN</name>
<evidence type="ECO:0000256" key="1">
    <source>
        <dbReference type="ARBA" id="ARBA00001113"/>
    </source>
</evidence>
<dbReference type="PROSITE" id="PS00369">
    <property type="entry name" value="PTS_HPR_HIS"/>
    <property type="match status" value="1"/>
</dbReference>
<dbReference type="InterPro" id="IPR036618">
    <property type="entry name" value="PtsI_HPr-bd_sf"/>
</dbReference>
<dbReference type="Gene3D" id="3.40.50.510">
    <property type="entry name" value="Phosphotransferase system, mannose-type IIA component"/>
    <property type="match status" value="1"/>
</dbReference>
<evidence type="ECO:0000259" key="10">
    <source>
        <dbReference type="PROSITE" id="PS51350"/>
    </source>
</evidence>
<dbReference type="STRING" id="1255658.FM114_05095"/>
<dbReference type="GO" id="GO:0019563">
    <property type="term" value="P:glycerol catabolic process"/>
    <property type="evidence" value="ECO:0007669"/>
    <property type="project" value="InterPro"/>
</dbReference>
<dbReference type="InterPro" id="IPR000032">
    <property type="entry name" value="HPr-like"/>
</dbReference>
<dbReference type="Gene3D" id="3.50.30.10">
    <property type="entry name" value="Phosphohistidine domain"/>
    <property type="match status" value="1"/>
</dbReference>
<keyword evidence="12" id="KW-1185">Reference proteome</keyword>
<feature type="domain" description="PTS EIIA type-4" evidence="9">
    <location>
        <begin position="1"/>
        <end position="133"/>
    </location>
</feature>
<evidence type="ECO:0000256" key="6">
    <source>
        <dbReference type="ARBA" id="ARBA00020422"/>
    </source>
</evidence>
<protein>
    <recommendedName>
        <fullName evidence="6">Phosphocarrier protein HPr</fullName>
        <ecNumber evidence="5">2.7.1.121</ecNumber>
    </recommendedName>
</protein>
<dbReference type="Gene3D" id="3.30.1340.10">
    <property type="entry name" value="HPr-like"/>
    <property type="match status" value="1"/>
</dbReference>
<dbReference type="PROSITE" id="PS51096">
    <property type="entry name" value="PTS_EIIA_TYPE_4"/>
    <property type="match status" value="1"/>
</dbReference>
<comment type="function">
    <text evidence="2">Component of the dihydroxyacetone kinase complex, which is responsible for the phosphoenolpyruvate (PEP)-dependent phosphorylation of dihydroxyacetone. DhaM serves as the phosphoryl donor. Is phosphorylated by phosphoenolpyruvate in an EI- and HPr-dependent reaction, and a phosphorelay system on histidine residues finally leads to phosphoryl transfer to DhaL and dihydroxyacetone.</text>
</comment>
<dbReference type="NCBIfam" id="TIGR02364">
    <property type="entry name" value="dha_pts"/>
    <property type="match status" value="1"/>
</dbReference>
<dbReference type="InterPro" id="IPR008731">
    <property type="entry name" value="PTS_EIN"/>
</dbReference>
<dbReference type="PROSITE" id="PS51350">
    <property type="entry name" value="PTS_HPR_DOM"/>
    <property type="match status" value="1"/>
</dbReference>
<keyword evidence="11" id="KW-0670">Pyruvate</keyword>
<dbReference type="PANTHER" id="PTHR38594:SF1">
    <property type="entry name" value="PEP-DEPENDENT DIHYDROXYACETONE KINASE, PHOSPHORYL DONOR SUBUNIT DHAM"/>
    <property type="match status" value="1"/>
</dbReference>
<comment type="subunit">
    <text evidence="8">Homodimer. The dihydroxyacetone kinase complex is composed of a homodimer of DhaM, a homodimer of DhaK and the subunit DhaL.</text>
</comment>
<dbReference type="InterPro" id="IPR012844">
    <property type="entry name" value="DhaM_N"/>
</dbReference>
<dbReference type="GO" id="GO:0047324">
    <property type="term" value="F:phosphoenolpyruvate-glycerone phosphotransferase activity"/>
    <property type="evidence" value="ECO:0007669"/>
    <property type="project" value="UniProtKB-EC"/>
</dbReference>
<dbReference type="EMBL" id="FUKQ01000018">
    <property type="protein sequence ID" value="SJN26152.1"/>
    <property type="molecule type" value="Genomic_DNA"/>
</dbReference>
<dbReference type="Pfam" id="PF00381">
    <property type="entry name" value="PTS-HPr"/>
    <property type="match status" value="1"/>
</dbReference>
<comment type="catalytic activity">
    <reaction evidence="1">
        <text>dihydroxyacetone + phosphoenolpyruvate = dihydroxyacetone phosphate + pyruvate</text>
        <dbReference type="Rhea" id="RHEA:18381"/>
        <dbReference type="ChEBI" id="CHEBI:15361"/>
        <dbReference type="ChEBI" id="CHEBI:16016"/>
        <dbReference type="ChEBI" id="CHEBI:57642"/>
        <dbReference type="ChEBI" id="CHEBI:58702"/>
        <dbReference type="EC" id="2.7.1.121"/>
    </reaction>
</comment>
<evidence type="ECO:0000256" key="2">
    <source>
        <dbReference type="ARBA" id="ARBA00002788"/>
    </source>
</evidence>
<dbReference type="NCBIfam" id="TIGR01003">
    <property type="entry name" value="PTS_HPr_family"/>
    <property type="match status" value="1"/>
</dbReference>
<keyword evidence="7 11" id="KW-0808">Transferase</keyword>
<evidence type="ECO:0000313" key="11">
    <source>
        <dbReference type="EMBL" id="SJN26152.1"/>
    </source>
</evidence>
<dbReference type="PANTHER" id="PTHR38594">
    <property type="entry name" value="PEP-DEPENDENT DIHYDROXYACETONE KINASE, PHOSPHORYL DONOR SUBUNIT DHAM"/>
    <property type="match status" value="1"/>
</dbReference>
<feature type="domain" description="HPr" evidence="10">
    <location>
        <begin position="153"/>
        <end position="241"/>
    </location>
</feature>
<sequence>MISIVVVSHSPDLADAAIDLASQMMQGTGPRMVPAAGLDGGVLGTDAAAIAAALEEVDGPDGTLVLLDLGSAVLSGEMALDFVDPDVASRVRLSSAPLVEGLVMAAVTAASGATLDAVAAEADQALTGKQQHLAEREDAPQAPRTPVMETDQALQFTTVMRAKHGLHARPSALVVTALAPFDAEVEFVAPSGDSCDASSITQLQGLDLGQGDALLVRASGPQAREALAAIQELADRDFGDAPDAPEPQQLAYLELDPDVEAYEPAGNREEELLRLENALANADGFIEGLAAKMPVQGVTGAVLGAIRAMLHDPVIEKGCKERIGEGRTAMDAVQTTFDQTIAVFAEMENEYLRERATDLRSLERLLVKSLMDFELALPEIPAGQALVLEELDALTAAQIDPGQVPLVVVRAHGTTGHGIIIAQDRGLPVRLGASG</sequence>
<evidence type="ECO:0000256" key="4">
    <source>
        <dbReference type="ARBA" id="ARBA00007837"/>
    </source>
</evidence>